<sequence>MNNIILSSLKTTAKKKPLNMFLLFAAIILGISMQLVPPQLLKNIIDNNISLGVSNILWKLSSYYMLAVIISGIADFVREFMMAIIGENMLSNIRYNMGEKLAKLPISYFSNNPIGEVMSRFTSDVDAVGTLFTTGLIGMLADTLKALGIIVSIYLLSPTLALYSLVLIPMIYFIAKYFKDATLKAQMKTRKAVGHINAFIQELFNDIRTVKIFGMERHFISNFQKPLNDNIDAVHKTSTFDSIFPCLMQVFRSFIITITVIIAAPSGLGTLGITSGSLAAIIDLISRILAPVESIAMEFQTIQEAVSGVKRIEDFLNEANENRYTDAYDELSMDLSLKDKYTHLSISLKEVSFCYNEGKNVVENISLDIKAGTKVALVGRTGAGKSTILNLVAGLYTPNKGSIKIGGFNPFTMSPNLRRHIIGIVPQSFPIYNGSVKDAITLFDESITLEEVITAAKNVGLHKDIIKLPQGYDTLIGEGESKLSYGQYQLLSLACALVCNPPILLLDEVTSGLDAITEQKIFKVLREVSKDRTILTISHRVSGIIDADEVVILENGVIVERGTPEELVGKEGWYAKYNEIEKLGWRI</sequence>
<organism evidence="13 14">
    <name type="scientific">Clostridium amylolyticum</name>
    <dbReference type="NCBI Taxonomy" id="1121298"/>
    <lineage>
        <taxon>Bacteria</taxon>
        <taxon>Bacillati</taxon>
        <taxon>Bacillota</taxon>
        <taxon>Clostridia</taxon>
        <taxon>Eubacteriales</taxon>
        <taxon>Clostridiaceae</taxon>
        <taxon>Clostridium</taxon>
    </lineage>
</organism>
<evidence type="ECO:0000259" key="12">
    <source>
        <dbReference type="PROSITE" id="PS50929"/>
    </source>
</evidence>
<evidence type="ECO:0000256" key="4">
    <source>
        <dbReference type="ARBA" id="ARBA00022692"/>
    </source>
</evidence>
<dbReference type="InterPro" id="IPR011527">
    <property type="entry name" value="ABC1_TM_dom"/>
</dbReference>
<keyword evidence="3" id="KW-1003">Cell membrane</keyword>
<gene>
    <name evidence="13" type="ORF">SAMN05444401_1040</name>
</gene>
<dbReference type="GO" id="GO:0005524">
    <property type="term" value="F:ATP binding"/>
    <property type="evidence" value="ECO:0007669"/>
    <property type="project" value="UniProtKB-KW"/>
</dbReference>
<name>A0A1M6C954_9CLOT</name>
<keyword evidence="6" id="KW-0788">Thiol protease</keyword>
<evidence type="ECO:0000256" key="8">
    <source>
        <dbReference type="ARBA" id="ARBA00022989"/>
    </source>
</evidence>
<feature type="domain" description="ABC transporter" evidence="11">
    <location>
        <begin position="346"/>
        <end position="580"/>
    </location>
</feature>
<evidence type="ECO:0000256" key="7">
    <source>
        <dbReference type="ARBA" id="ARBA00022840"/>
    </source>
</evidence>
<dbReference type="GO" id="GO:0005886">
    <property type="term" value="C:plasma membrane"/>
    <property type="evidence" value="ECO:0007669"/>
    <property type="project" value="UniProtKB-SubCell"/>
</dbReference>
<evidence type="ECO:0000256" key="1">
    <source>
        <dbReference type="ARBA" id="ARBA00004651"/>
    </source>
</evidence>
<dbReference type="Proteomes" id="UP000184080">
    <property type="component" value="Unassembled WGS sequence"/>
</dbReference>
<dbReference type="EMBL" id="FQZO01000001">
    <property type="protein sequence ID" value="SHI57284.1"/>
    <property type="molecule type" value="Genomic_DNA"/>
</dbReference>
<keyword evidence="9 10" id="KW-0472">Membrane</keyword>
<keyword evidence="7 13" id="KW-0067">ATP-binding</keyword>
<evidence type="ECO:0000259" key="11">
    <source>
        <dbReference type="PROSITE" id="PS50893"/>
    </source>
</evidence>
<feature type="transmembrane region" description="Helical" evidence="10">
    <location>
        <begin position="160"/>
        <end position="178"/>
    </location>
</feature>
<dbReference type="FunFam" id="3.40.50.300:FF:000299">
    <property type="entry name" value="ABC transporter ATP-binding protein/permease"/>
    <property type="match status" value="1"/>
</dbReference>
<evidence type="ECO:0000256" key="10">
    <source>
        <dbReference type="SAM" id="Phobius"/>
    </source>
</evidence>
<dbReference type="AlphaFoldDB" id="A0A1M6C954"/>
<feature type="transmembrane region" description="Helical" evidence="10">
    <location>
        <begin position="254"/>
        <end position="282"/>
    </location>
</feature>
<dbReference type="Pfam" id="PF00664">
    <property type="entry name" value="ABC_membrane"/>
    <property type="match status" value="1"/>
</dbReference>
<keyword evidence="6" id="KW-0378">Hydrolase</keyword>
<dbReference type="SUPFAM" id="SSF90123">
    <property type="entry name" value="ABC transporter transmembrane region"/>
    <property type="match status" value="1"/>
</dbReference>
<feature type="transmembrane region" description="Helical" evidence="10">
    <location>
        <begin position="20"/>
        <end position="36"/>
    </location>
</feature>
<keyword evidence="6" id="KW-0645">Protease</keyword>
<keyword evidence="5" id="KW-0547">Nucleotide-binding</keyword>
<dbReference type="RefSeq" id="WP_073004265.1">
    <property type="nucleotide sequence ID" value="NZ_FQZO01000001.1"/>
</dbReference>
<feature type="transmembrane region" description="Helical" evidence="10">
    <location>
        <begin position="56"/>
        <end position="77"/>
    </location>
</feature>
<dbReference type="STRING" id="1121298.SAMN05444401_1040"/>
<dbReference type="InterPro" id="IPR039421">
    <property type="entry name" value="Type_1_exporter"/>
</dbReference>
<dbReference type="Pfam" id="PF00005">
    <property type="entry name" value="ABC_tran"/>
    <property type="match status" value="1"/>
</dbReference>
<dbReference type="InterPro" id="IPR003593">
    <property type="entry name" value="AAA+_ATPase"/>
</dbReference>
<dbReference type="InterPro" id="IPR003439">
    <property type="entry name" value="ABC_transporter-like_ATP-bd"/>
</dbReference>
<keyword evidence="4 10" id="KW-0812">Transmembrane</keyword>
<evidence type="ECO:0000256" key="2">
    <source>
        <dbReference type="ARBA" id="ARBA00022448"/>
    </source>
</evidence>
<evidence type="ECO:0000313" key="13">
    <source>
        <dbReference type="EMBL" id="SHI57284.1"/>
    </source>
</evidence>
<accession>A0A1M6C954</accession>
<dbReference type="SUPFAM" id="SSF52540">
    <property type="entry name" value="P-loop containing nucleoside triphosphate hydrolases"/>
    <property type="match status" value="1"/>
</dbReference>
<dbReference type="InterPro" id="IPR027417">
    <property type="entry name" value="P-loop_NTPase"/>
</dbReference>
<evidence type="ECO:0000313" key="14">
    <source>
        <dbReference type="Proteomes" id="UP000184080"/>
    </source>
</evidence>
<dbReference type="PANTHER" id="PTHR43394">
    <property type="entry name" value="ATP-DEPENDENT PERMEASE MDL1, MITOCHONDRIAL"/>
    <property type="match status" value="1"/>
</dbReference>
<keyword evidence="14" id="KW-1185">Reference proteome</keyword>
<protein>
    <submittedName>
        <fullName evidence="13">ATP-binding cassette, subfamily B</fullName>
    </submittedName>
</protein>
<dbReference type="SMART" id="SM00382">
    <property type="entry name" value="AAA"/>
    <property type="match status" value="1"/>
</dbReference>
<dbReference type="GO" id="GO:0016887">
    <property type="term" value="F:ATP hydrolysis activity"/>
    <property type="evidence" value="ECO:0007669"/>
    <property type="project" value="InterPro"/>
</dbReference>
<dbReference type="GO" id="GO:0008234">
    <property type="term" value="F:cysteine-type peptidase activity"/>
    <property type="evidence" value="ECO:0007669"/>
    <property type="project" value="UniProtKB-KW"/>
</dbReference>
<dbReference type="Gene3D" id="3.40.50.300">
    <property type="entry name" value="P-loop containing nucleotide triphosphate hydrolases"/>
    <property type="match status" value="1"/>
</dbReference>
<dbReference type="Gene3D" id="1.20.1560.10">
    <property type="entry name" value="ABC transporter type 1, transmembrane domain"/>
    <property type="match status" value="1"/>
</dbReference>
<evidence type="ECO:0000256" key="6">
    <source>
        <dbReference type="ARBA" id="ARBA00022807"/>
    </source>
</evidence>
<evidence type="ECO:0000256" key="9">
    <source>
        <dbReference type="ARBA" id="ARBA00023136"/>
    </source>
</evidence>
<keyword evidence="8 10" id="KW-1133">Transmembrane helix</keyword>
<evidence type="ECO:0000256" key="5">
    <source>
        <dbReference type="ARBA" id="ARBA00022741"/>
    </source>
</evidence>
<dbReference type="OrthoDB" id="9770415at2"/>
<comment type="subcellular location">
    <subcellularLocation>
        <location evidence="1">Cell membrane</location>
        <topology evidence="1">Multi-pass membrane protein</topology>
    </subcellularLocation>
</comment>
<dbReference type="CDD" id="cd18544">
    <property type="entry name" value="ABC_6TM_TmrA_like"/>
    <property type="match status" value="1"/>
</dbReference>
<feature type="domain" description="ABC transmembrane type-1" evidence="12">
    <location>
        <begin position="21"/>
        <end position="304"/>
    </location>
</feature>
<proteinExistence type="predicted"/>
<feature type="transmembrane region" description="Helical" evidence="10">
    <location>
        <begin position="128"/>
        <end position="154"/>
    </location>
</feature>
<reference evidence="13 14" key="1">
    <citation type="submission" date="2016-11" db="EMBL/GenBank/DDBJ databases">
        <authorList>
            <person name="Jaros S."/>
            <person name="Januszkiewicz K."/>
            <person name="Wedrychowicz H."/>
        </authorList>
    </citation>
    <scope>NUCLEOTIDE SEQUENCE [LARGE SCALE GENOMIC DNA]</scope>
    <source>
        <strain evidence="13 14">DSM 21864</strain>
    </source>
</reference>
<evidence type="ECO:0000256" key="3">
    <source>
        <dbReference type="ARBA" id="ARBA00022475"/>
    </source>
</evidence>
<dbReference type="PANTHER" id="PTHR43394:SF1">
    <property type="entry name" value="ATP-BINDING CASSETTE SUB-FAMILY B MEMBER 10, MITOCHONDRIAL"/>
    <property type="match status" value="1"/>
</dbReference>
<dbReference type="PROSITE" id="PS50893">
    <property type="entry name" value="ABC_TRANSPORTER_2"/>
    <property type="match status" value="1"/>
</dbReference>
<dbReference type="PROSITE" id="PS50929">
    <property type="entry name" value="ABC_TM1F"/>
    <property type="match status" value="1"/>
</dbReference>
<dbReference type="InterPro" id="IPR036640">
    <property type="entry name" value="ABC1_TM_sf"/>
</dbReference>
<keyword evidence="2" id="KW-0813">Transport</keyword>
<dbReference type="GO" id="GO:0015421">
    <property type="term" value="F:ABC-type oligopeptide transporter activity"/>
    <property type="evidence" value="ECO:0007669"/>
    <property type="project" value="TreeGrafter"/>
</dbReference>